<dbReference type="AlphaFoldDB" id="A6HR31"/>
<reference evidence="2 3" key="1">
    <citation type="submission" date="2005-09" db="EMBL/GenBank/DDBJ databases">
        <authorList>
            <person name="Mural R.J."/>
            <person name="Li P.W."/>
            <person name="Adams M.D."/>
            <person name="Amanatides P.G."/>
            <person name="Baden-Tillson H."/>
            <person name="Barnstead M."/>
            <person name="Chin S.H."/>
            <person name="Dew I."/>
            <person name="Evans C.A."/>
            <person name="Ferriera S."/>
            <person name="Flanigan M."/>
            <person name="Fosler C."/>
            <person name="Glodek A."/>
            <person name="Gu Z."/>
            <person name="Holt R.A."/>
            <person name="Jennings D."/>
            <person name="Kraft C.L."/>
            <person name="Lu F."/>
            <person name="Nguyen T."/>
            <person name="Nusskern D.R."/>
            <person name="Pfannkoch C.M."/>
            <person name="Sitter C."/>
            <person name="Sutton G.G."/>
            <person name="Venter J.C."/>
            <person name="Wang Z."/>
            <person name="Woodage T."/>
            <person name="Zheng X.H."/>
            <person name="Zhong F."/>
        </authorList>
    </citation>
    <scope>NUCLEOTIDE SEQUENCE [LARGE SCALE GENOMIC DNA]</scope>
    <source>
        <strain>BN</strain>
        <strain evidence="3">Sprague-Dawley</strain>
    </source>
</reference>
<accession>A6HR31</accession>
<evidence type="ECO:0000313" key="2">
    <source>
        <dbReference type="EMBL" id="EDM16391.1"/>
    </source>
</evidence>
<protein>
    <submittedName>
        <fullName evidence="2">RCG59761</fullName>
    </submittedName>
</protein>
<organism evidence="2 3">
    <name type="scientific">Rattus norvegicus</name>
    <name type="common">Rat</name>
    <dbReference type="NCBI Taxonomy" id="10116"/>
    <lineage>
        <taxon>Eukaryota</taxon>
        <taxon>Metazoa</taxon>
        <taxon>Chordata</taxon>
        <taxon>Craniata</taxon>
        <taxon>Vertebrata</taxon>
        <taxon>Euteleostomi</taxon>
        <taxon>Mammalia</taxon>
        <taxon>Eutheria</taxon>
        <taxon>Euarchontoglires</taxon>
        <taxon>Glires</taxon>
        <taxon>Rodentia</taxon>
        <taxon>Myomorpha</taxon>
        <taxon>Muroidea</taxon>
        <taxon>Muridae</taxon>
        <taxon>Murinae</taxon>
        <taxon>Rattus</taxon>
    </lineage>
</organism>
<sequence length="26" mass="2981">MKKEEHMVGIASRANVPQHGHDHWGE</sequence>
<evidence type="ECO:0000313" key="3">
    <source>
        <dbReference type="Proteomes" id="UP000234681"/>
    </source>
</evidence>
<feature type="region of interest" description="Disordered" evidence="1">
    <location>
        <begin position="1"/>
        <end position="26"/>
    </location>
</feature>
<dbReference type="Proteomes" id="UP000234681">
    <property type="component" value="Chromosome 7"/>
</dbReference>
<evidence type="ECO:0000256" key="1">
    <source>
        <dbReference type="SAM" id="MobiDB-lite"/>
    </source>
</evidence>
<proteinExistence type="predicted"/>
<dbReference type="EMBL" id="CH473950">
    <property type="protein sequence ID" value="EDM16391.1"/>
    <property type="molecule type" value="Genomic_DNA"/>
</dbReference>
<name>A6HR31_RAT</name>
<gene>
    <name evidence="2" type="ORF">rCG_59761</name>
</gene>